<dbReference type="AlphaFoldDB" id="A0A1H9K0M1"/>
<name>A0A1H9K0M1_9BACT</name>
<dbReference type="STRING" id="478744.SAMN05444359_11923"/>
<organism evidence="9 10">
    <name type="scientific">Neolewinella agarilytica</name>
    <dbReference type="NCBI Taxonomy" id="478744"/>
    <lineage>
        <taxon>Bacteria</taxon>
        <taxon>Pseudomonadati</taxon>
        <taxon>Bacteroidota</taxon>
        <taxon>Saprospiria</taxon>
        <taxon>Saprospirales</taxon>
        <taxon>Lewinellaceae</taxon>
        <taxon>Neolewinella</taxon>
    </lineage>
</organism>
<dbReference type="InterPro" id="IPR055557">
    <property type="entry name" value="DUF7133"/>
</dbReference>
<evidence type="ECO:0000256" key="3">
    <source>
        <dbReference type="ARBA" id="ARBA00022729"/>
    </source>
</evidence>
<dbReference type="InterPro" id="IPR011041">
    <property type="entry name" value="Quinoprot_gluc/sorb_DH_b-prop"/>
</dbReference>
<reference evidence="10" key="1">
    <citation type="submission" date="2016-10" db="EMBL/GenBank/DDBJ databases">
        <authorList>
            <person name="Varghese N."/>
            <person name="Submissions S."/>
        </authorList>
    </citation>
    <scope>NUCLEOTIDE SEQUENCE [LARGE SCALE GENOMIC DNA]</scope>
    <source>
        <strain evidence="10">DSM 24740</strain>
    </source>
</reference>
<dbReference type="InterPro" id="IPR000923">
    <property type="entry name" value="BlueCu_1"/>
</dbReference>
<sequence>MRYLLSITAVLLCLSLSAQREDDYYKIEKVSIPKGVELEVGGMDFMADGRLAVCTRRGEIWLIGDLEKEASYVQFARGLHEPLGLAVRDGAIYVSQRGEVTKLEDTNGDDRADRFETVYELPLTGNYHEYHYGPLFRPDGSMMATMNVGWEGGGVSRVKWRGWMMRYDVDAKELKPYAAGLRSPAGFGTNAQGDIFVAENQGDWIGSGRITHLAEGDFAGHRESLVWADQPGSKVKTRLEDIHDDHKTMYAARKALGTVKLPAVWFPHGILGISTAAIITDRTEGGFGPFAGQMLVSDQGQSKIMRVSLEKVEGEYQGAVFPFREGFASGLLRMNFNKDNTLYAGQTARGWSATGGKEFALERLRWTGKVPFEMYQIKATENGLEVEFTQPVNPATVRASAFTIQNFTYLYRKAYGSPVVDIKDNAIRSATLLPDGKTVRLELAGFRPGFIYEVKLKNIRAADGTGLLHDFGYYTLNAIPGGGGGADAGADDTSEAMTGEYVAAKRPTEMPASWNGKVDTELLLESTPGMKFKQTFLTVKAGAKVRLTFRNPDDMQHNFLLTSGKKGNVVGKAAEGLGLKGLAEGYIPDMDEVLVHTRLVEPDTNDVIYFEAPKKPGLYEYICTVPGHYQSMRGVLKVE</sequence>
<keyword evidence="3 6" id="KW-0732">Signal</keyword>
<evidence type="ECO:0000259" key="7">
    <source>
        <dbReference type="Pfam" id="PF00127"/>
    </source>
</evidence>
<keyword evidence="4" id="KW-0249">Electron transport</keyword>
<dbReference type="InterPro" id="IPR028871">
    <property type="entry name" value="BlueCu_1_BS"/>
</dbReference>
<proteinExistence type="predicted"/>
<dbReference type="PANTHER" id="PTHR33546:SF1">
    <property type="entry name" value="LARGE, MULTIFUNCTIONAL SECRETED PROTEIN"/>
    <property type="match status" value="1"/>
</dbReference>
<dbReference type="Pfam" id="PF00127">
    <property type="entry name" value="Copper-bind"/>
    <property type="match status" value="1"/>
</dbReference>
<accession>A0A1H9K0M1</accession>
<feature type="domain" description="Blue (type 1) copper" evidence="7">
    <location>
        <begin position="526"/>
        <end position="639"/>
    </location>
</feature>
<evidence type="ECO:0000256" key="2">
    <source>
        <dbReference type="ARBA" id="ARBA00022723"/>
    </source>
</evidence>
<dbReference type="Pfam" id="PF23500">
    <property type="entry name" value="DUF7133"/>
    <property type="match status" value="1"/>
</dbReference>
<evidence type="ECO:0000256" key="1">
    <source>
        <dbReference type="ARBA" id="ARBA00022448"/>
    </source>
</evidence>
<gene>
    <name evidence="9" type="ORF">SAMN05444359_11923</name>
</gene>
<dbReference type="InterPro" id="IPR014755">
    <property type="entry name" value="Cu-Rt/internalin_Ig-like"/>
</dbReference>
<feature type="signal peptide" evidence="6">
    <location>
        <begin position="1"/>
        <end position="20"/>
    </location>
</feature>
<evidence type="ECO:0000313" key="9">
    <source>
        <dbReference type="EMBL" id="SEQ92463.1"/>
    </source>
</evidence>
<dbReference type="EMBL" id="FOFB01000019">
    <property type="protein sequence ID" value="SEQ92463.1"/>
    <property type="molecule type" value="Genomic_DNA"/>
</dbReference>
<dbReference type="CDD" id="cd04233">
    <property type="entry name" value="Auracyanin"/>
    <property type="match status" value="1"/>
</dbReference>
<dbReference type="GO" id="GO:0009055">
    <property type="term" value="F:electron transfer activity"/>
    <property type="evidence" value="ECO:0007669"/>
    <property type="project" value="InterPro"/>
</dbReference>
<evidence type="ECO:0000259" key="8">
    <source>
        <dbReference type="Pfam" id="PF23500"/>
    </source>
</evidence>
<keyword evidence="5" id="KW-0186">Copper</keyword>
<evidence type="ECO:0000256" key="6">
    <source>
        <dbReference type="SAM" id="SignalP"/>
    </source>
</evidence>
<evidence type="ECO:0000256" key="4">
    <source>
        <dbReference type="ARBA" id="ARBA00022982"/>
    </source>
</evidence>
<keyword evidence="1" id="KW-0813">Transport</keyword>
<dbReference type="PROSITE" id="PS00196">
    <property type="entry name" value="COPPER_BLUE"/>
    <property type="match status" value="1"/>
</dbReference>
<dbReference type="InParanoid" id="A0A1H9K0M1"/>
<dbReference type="SUPFAM" id="SSF49503">
    <property type="entry name" value="Cupredoxins"/>
    <property type="match status" value="1"/>
</dbReference>
<dbReference type="Gene3D" id="2.60.40.420">
    <property type="entry name" value="Cupredoxins - blue copper proteins"/>
    <property type="match status" value="1"/>
</dbReference>
<dbReference type="Gene3D" id="2.60.40.1220">
    <property type="match status" value="1"/>
</dbReference>
<feature type="chain" id="PRO_5011452038" evidence="6">
    <location>
        <begin position="21"/>
        <end position="639"/>
    </location>
</feature>
<dbReference type="GO" id="GO:0005507">
    <property type="term" value="F:copper ion binding"/>
    <property type="evidence" value="ECO:0007669"/>
    <property type="project" value="InterPro"/>
</dbReference>
<protein>
    <submittedName>
        <fullName evidence="9">Azurin</fullName>
    </submittedName>
</protein>
<dbReference type="PANTHER" id="PTHR33546">
    <property type="entry name" value="LARGE, MULTIFUNCTIONAL SECRETED PROTEIN-RELATED"/>
    <property type="match status" value="1"/>
</dbReference>
<evidence type="ECO:0000256" key="5">
    <source>
        <dbReference type="ARBA" id="ARBA00023008"/>
    </source>
</evidence>
<keyword evidence="2" id="KW-0479">Metal-binding</keyword>
<dbReference type="InterPro" id="IPR008972">
    <property type="entry name" value="Cupredoxin"/>
</dbReference>
<dbReference type="RefSeq" id="WP_090170417.1">
    <property type="nucleotide sequence ID" value="NZ_FOFB01000019.1"/>
</dbReference>
<dbReference type="InterPro" id="IPR011042">
    <property type="entry name" value="6-blade_b-propeller_TolB-like"/>
</dbReference>
<dbReference type="SUPFAM" id="SSF50952">
    <property type="entry name" value="Soluble quinoprotein glucose dehydrogenase"/>
    <property type="match status" value="1"/>
</dbReference>
<dbReference type="Proteomes" id="UP000199021">
    <property type="component" value="Unassembled WGS sequence"/>
</dbReference>
<feature type="domain" description="DUF7133" evidence="8">
    <location>
        <begin position="75"/>
        <end position="203"/>
    </location>
</feature>
<dbReference type="Gene3D" id="2.120.10.30">
    <property type="entry name" value="TolB, C-terminal domain"/>
    <property type="match status" value="1"/>
</dbReference>
<dbReference type="OrthoDB" id="9814063at2"/>
<evidence type="ECO:0000313" key="10">
    <source>
        <dbReference type="Proteomes" id="UP000199021"/>
    </source>
</evidence>
<keyword evidence="10" id="KW-1185">Reference proteome</keyword>